<evidence type="ECO:0000256" key="5">
    <source>
        <dbReference type="ARBA" id="ARBA00022989"/>
    </source>
</evidence>
<comment type="similarity">
    <text evidence="2 8">Belongs to the sulfotransferase 6 family.</text>
</comment>
<evidence type="ECO:0000256" key="3">
    <source>
        <dbReference type="ARBA" id="ARBA00022679"/>
    </source>
</evidence>
<dbReference type="EMBL" id="GEEE01018425">
    <property type="protein sequence ID" value="JAP44800.1"/>
    <property type="molecule type" value="Transcribed_RNA"/>
</dbReference>
<evidence type="ECO:0000256" key="8">
    <source>
        <dbReference type="RuleBase" id="RU364122"/>
    </source>
</evidence>
<keyword evidence="7" id="KW-0325">Glycoprotein</keyword>
<keyword evidence="4 8" id="KW-0812">Transmembrane</keyword>
<comment type="subcellular location">
    <subcellularLocation>
        <location evidence="1">Membrane</location>
        <topology evidence="1">Single-pass membrane protein</topology>
    </subcellularLocation>
    <subcellularLocation>
        <location evidence="8">Membrane</location>
        <topology evidence="8">Single-pass type II membrane protein</topology>
    </subcellularLocation>
</comment>
<reference evidence="9" key="1">
    <citation type="submission" date="2016-01" db="EMBL/GenBank/DDBJ databases">
        <title>Reference transcriptome for the parasite Schistocephalus solidus: insights into the molecular evolution of parasitism.</title>
        <authorList>
            <person name="Hebert F.O."/>
            <person name="Grambauer S."/>
            <person name="Barber I."/>
            <person name="Landry C.R."/>
            <person name="Aubin-Horth N."/>
        </authorList>
    </citation>
    <scope>NUCLEOTIDE SEQUENCE</scope>
</reference>
<dbReference type="InterPro" id="IPR005331">
    <property type="entry name" value="Sulfotransferase"/>
</dbReference>
<dbReference type="InterPro" id="IPR027417">
    <property type="entry name" value="P-loop_NTPase"/>
</dbReference>
<dbReference type="AlphaFoldDB" id="A0A0X3P084"/>
<dbReference type="Gene3D" id="3.40.50.300">
    <property type="entry name" value="P-loop containing nucleotide triphosphate hydrolases"/>
    <property type="match status" value="1"/>
</dbReference>
<dbReference type="PANTHER" id="PTHR12812">
    <property type="entry name" value="HEPARAN SULFATE 6-O-SULFOTRANSFERASE 3"/>
    <property type="match status" value="1"/>
</dbReference>
<protein>
    <recommendedName>
        <fullName evidence="8">Heparan-sulfate 6-O-sulfotransferase</fullName>
        <ecNumber evidence="8">2.8.2.-</ecNumber>
    </recommendedName>
</protein>
<sequence>MTRRSLVHVLFTILLAGAFFLLIINVLLNSSLNIDRGQLWRTLRPSRKSSPAVPTLNLRNHFNYSLLRSDKLVAVFLHIQKTAGSFIEMQLTKFGVLDLPCSCTPGIKVCDCKKDGRLWLFCRYSVGWRCGLHADLTELTNCVPGVVDRLEEAHRVREYAYFTILRDPVERYISEWQHVRRGATWKTAKLLCAGHPPLPSEYEPCYRFSSPSAPMEEDPDSDNLTWAHVPLDRFARCRFNLANNRQTRMLASLEPLGCYADLTNWTAAVPATAPSLSSSQQALLDSAKVNLATRLVVFVLSEYMSYSQYLLQRAFGIVFRQTFFDPRASPLLTHADLARQSLETNGIGIADWRRLIAEHNALDLRLWEFARELFAARLAAALCIDSRLPRSLRRLLTSNLLTSKRQTLIFDTNFRRRVDNVLFKIFLRQQGEHNSLGVRQNQQEYWQAKLARDLWLAGMADGDIP</sequence>
<organism evidence="9">
    <name type="scientific">Schistocephalus solidus</name>
    <name type="common">Tapeworm</name>
    <dbReference type="NCBI Taxonomy" id="70667"/>
    <lineage>
        <taxon>Eukaryota</taxon>
        <taxon>Metazoa</taxon>
        <taxon>Spiralia</taxon>
        <taxon>Lophotrochozoa</taxon>
        <taxon>Platyhelminthes</taxon>
        <taxon>Cestoda</taxon>
        <taxon>Eucestoda</taxon>
        <taxon>Diphyllobothriidea</taxon>
        <taxon>Diphyllobothriidae</taxon>
        <taxon>Schistocephalus</taxon>
    </lineage>
</organism>
<evidence type="ECO:0000256" key="2">
    <source>
        <dbReference type="ARBA" id="ARBA00010109"/>
    </source>
</evidence>
<name>A0A0X3P084_SCHSO</name>
<evidence type="ECO:0000256" key="6">
    <source>
        <dbReference type="ARBA" id="ARBA00023136"/>
    </source>
</evidence>
<proteinExistence type="inferred from homology"/>
<dbReference type="GO" id="GO:0016020">
    <property type="term" value="C:membrane"/>
    <property type="evidence" value="ECO:0007669"/>
    <property type="project" value="UniProtKB-SubCell"/>
</dbReference>
<evidence type="ECO:0000256" key="1">
    <source>
        <dbReference type="ARBA" id="ARBA00004167"/>
    </source>
</evidence>
<keyword evidence="3 8" id="KW-0808">Transferase</keyword>
<keyword evidence="6 8" id="KW-0472">Membrane</keyword>
<evidence type="ECO:0000313" key="9">
    <source>
        <dbReference type="EMBL" id="JAP44800.1"/>
    </source>
</evidence>
<evidence type="ECO:0000256" key="7">
    <source>
        <dbReference type="ARBA" id="ARBA00023180"/>
    </source>
</evidence>
<comment type="function">
    <text evidence="8">6-O-sulfation enzyme which catalyzes the transfer of sulfate from 3'-phosphoadenosine 5'-phosphosulfate (PAPS) to position 6 of the N-sulfoglucosamine residue (GlcNS) of heparan sulfate.</text>
</comment>
<dbReference type="EC" id="2.8.2.-" evidence="8"/>
<keyword evidence="5 8" id="KW-1133">Transmembrane helix</keyword>
<dbReference type="Pfam" id="PF03567">
    <property type="entry name" value="Sulfotransfer_2"/>
    <property type="match status" value="1"/>
</dbReference>
<dbReference type="PANTHER" id="PTHR12812:SF0">
    <property type="entry name" value="HEPARAN-SULFATE 6-O-SULFOTRANSFERASE"/>
    <property type="match status" value="1"/>
</dbReference>
<gene>
    <name evidence="9" type="primary">H6ST1</name>
    <name evidence="9" type="ORF">TR114013</name>
</gene>
<evidence type="ECO:0000256" key="4">
    <source>
        <dbReference type="ARBA" id="ARBA00022692"/>
    </source>
</evidence>
<dbReference type="InterPro" id="IPR010635">
    <property type="entry name" value="Heparan_SO4-6-sulfoTrfase"/>
</dbReference>
<accession>A0A0X3P084</accession>
<keyword evidence="8" id="KW-0735">Signal-anchor</keyword>
<comment type="catalytic activity">
    <reaction evidence="8">
        <text>alpha-D-glucosaminyl-[heparan sulfate](n) + 3'-phosphoadenylyl sulfate = 6-sulfo-alpha-D-glucosaminyl-[heparan sulfate](n) + adenosine 3',5'-bisphosphate + H(+)</text>
        <dbReference type="Rhea" id="RHEA:56604"/>
        <dbReference type="Rhea" id="RHEA-COMP:9830"/>
        <dbReference type="Rhea" id="RHEA-COMP:14621"/>
        <dbReference type="ChEBI" id="CHEBI:15378"/>
        <dbReference type="ChEBI" id="CHEBI:58339"/>
        <dbReference type="ChEBI" id="CHEBI:58343"/>
        <dbReference type="ChEBI" id="CHEBI:58388"/>
        <dbReference type="ChEBI" id="CHEBI:140604"/>
    </reaction>
</comment>
<feature type="transmembrane region" description="Helical" evidence="8">
    <location>
        <begin position="6"/>
        <end position="28"/>
    </location>
</feature>
<dbReference type="GO" id="GO:0017095">
    <property type="term" value="F:heparan sulfate 6-sulfotransferase activity"/>
    <property type="evidence" value="ECO:0007669"/>
    <property type="project" value="RHEA"/>
</dbReference>